<feature type="transmembrane region" description="Helical" evidence="1">
    <location>
        <begin position="145"/>
        <end position="164"/>
    </location>
</feature>
<evidence type="ECO:0000313" key="4">
    <source>
        <dbReference type="EMBL" id="GAA4185323.1"/>
    </source>
</evidence>
<dbReference type="RefSeq" id="WP_344916435.1">
    <property type="nucleotide sequence ID" value="NZ_BAABAQ010000002.1"/>
</dbReference>
<keyword evidence="1" id="KW-0472">Membrane</keyword>
<reference evidence="5" key="1">
    <citation type="journal article" date="2019" name="Int. J. Syst. Evol. Microbiol.">
        <title>The Global Catalogue of Microorganisms (GCM) 10K type strain sequencing project: providing services to taxonomists for standard genome sequencing and annotation.</title>
        <authorList>
            <consortium name="The Broad Institute Genomics Platform"/>
            <consortium name="The Broad Institute Genome Sequencing Center for Infectious Disease"/>
            <person name="Wu L."/>
            <person name="Ma J."/>
        </authorList>
    </citation>
    <scope>NUCLEOTIDE SEQUENCE [LARGE SCALE GENOMIC DNA]</scope>
    <source>
        <strain evidence="5">JCM 17388</strain>
    </source>
</reference>
<evidence type="ECO:0000313" key="5">
    <source>
        <dbReference type="Proteomes" id="UP001501251"/>
    </source>
</evidence>
<feature type="transmembrane region" description="Helical" evidence="1">
    <location>
        <begin position="15"/>
        <end position="35"/>
    </location>
</feature>
<feature type="compositionally biased region" description="Pro residues" evidence="2">
    <location>
        <begin position="266"/>
        <end position="275"/>
    </location>
</feature>
<feature type="domain" description="MHYT" evidence="3">
    <location>
        <begin position="9"/>
        <end position="199"/>
    </location>
</feature>
<feature type="region of interest" description="Disordered" evidence="2">
    <location>
        <begin position="260"/>
        <end position="285"/>
    </location>
</feature>
<accession>A0ABP8AKH6</accession>
<dbReference type="InterPro" id="IPR005330">
    <property type="entry name" value="MHYT_dom"/>
</dbReference>
<keyword evidence="5" id="KW-1185">Reference proteome</keyword>
<protein>
    <submittedName>
        <fullName evidence="4">MHYT domain-containing protein</fullName>
    </submittedName>
</protein>
<keyword evidence="1" id="KW-0812">Transmembrane</keyword>
<evidence type="ECO:0000256" key="2">
    <source>
        <dbReference type="SAM" id="MobiDB-lite"/>
    </source>
</evidence>
<dbReference type="PANTHER" id="PTHR35152:SF1">
    <property type="entry name" value="DOMAIN SIGNALLING PROTEIN, PUTATIVE (AFU_ORTHOLOGUE AFUA_5G11310)-RELATED"/>
    <property type="match status" value="1"/>
</dbReference>
<dbReference type="Pfam" id="PF03707">
    <property type="entry name" value="MHYT"/>
    <property type="match status" value="2"/>
</dbReference>
<dbReference type="Proteomes" id="UP001501251">
    <property type="component" value="Unassembled WGS sequence"/>
</dbReference>
<dbReference type="PROSITE" id="PS50924">
    <property type="entry name" value="MHYT"/>
    <property type="match status" value="1"/>
</dbReference>
<feature type="transmembrane region" description="Helical" evidence="1">
    <location>
        <begin position="215"/>
        <end position="236"/>
    </location>
</feature>
<sequence length="285" mass="29648">MSHVDHFSYGLLTPVLAYVVSSVGCVLGLLLTARARATGGVARARRLAGGALSIGGTGVWVMHFVAMMGFTVDGGQIRYDVPLTVGSAVLAAVAVGAGLFLVSRWGERPLSLLSGGVLTGLGVAGMHYLGVFAMNISARVSYDPLLVGISVLIAIAASTVALWFTLRVSGALATGGAALIMALAFCAMHYTGMFALEVRPLISPTPVEGARGADFVLPVLVLVGLLTLGLLLVVILSPSERELENDAALLAKLESRRNENRLREPVVPPPAPAPRGPSLFDARKR</sequence>
<organism evidence="4 5">
    <name type="scientific">Streptosporangium oxazolinicum</name>
    <dbReference type="NCBI Taxonomy" id="909287"/>
    <lineage>
        <taxon>Bacteria</taxon>
        <taxon>Bacillati</taxon>
        <taxon>Actinomycetota</taxon>
        <taxon>Actinomycetes</taxon>
        <taxon>Streptosporangiales</taxon>
        <taxon>Streptosporangiaceae</taxon>
        <taxon>Streptosporangium</taxon>
    </lineage>
</organism>
<evidence type="ECO:0000259" key="3">
    <source>
        <dbReference type="PROSITE" id="PS50924"/>
    </source>
</evidence>
<name>A0ABP8AKH6_9ACTN</name>
<dbReference type="PANTHER" id="PTHR35152">
    <property type="entry name" value="DOMAIN SIGNALLING PROTEIN, PUTATIVE (AFU_ORTHOLOGUE AFUA_5G11310)-RELATED"/>
    <property type="match status" value="1"/>
</dbReference>
<proteinExistence type="predicted"/>
<comment type="caution">
    <text evidence="4">The sequence shown here is derived from an EMBL/GenBank/DDBJ whole genome shotgun (WGS) entry which is preliminary data.</text>
</comment>
<dbReference type="EMBL" id="BAABAQ010000002">
    <property type="protein sequence ID" value="GAA4185323.1"/>
    <property type="molecule type" value="Genomic_DNA"/>
</dbReference>
<feature type="transmembrane region" description="Helical" evidence="1">
    <location>
        <begin position="47"/>
        <end position="71"/>
    </location>
</feature>
<keyword evidence="1" id="KW-1133">Transmembrane helix</keyword>
<feature type="transmembrane region" description="Helical" evidence="1">
    <location>
        <begin position="110"/>
        <end position="133"/>
    </location>
</feature>
<feature type="transmembrane region" description="Helical" evidence="1">
    <location>
        <begin position="83"/>
        <end position="103"/>
    </location>
</feature>
<gene>
    <name evidence="4" type="ORF">GCM10022252_15570</name>
</gene>
<evidence type="ECO:0000256" key="1">
    <source>
        <dbReference type="PROSITE-ProRule" id="PRU00244"/>
    </source>
</evidence>
<feature type="transmembrane region" description="Helical" evidence="1">
    <location>
        <begin position="171"/>
        <end position="195"/>
    </location>
</feature>